<evidence type="ECO:0000313" key="2">
    <source>
        <dbReference type="Proteomes" id="UP001190700"/>
    </source>
</evidence>
<dbReference type="AlphaFoldDB" id="A0AAE0GUM4"/>
<protein>
    <submittedName>
        <fullName evidence="1">Uncharacterized protein</fullName>
    </submittedName>
</protein>
<accession>A0AAE0GUM4</accession>
<sequence length="311" mass="35406">MIASQIEDKSAEALSFAEEFTRYSNIDTVKLKDVKGFSQKCAEELVQVIQCHFKELRGAYLHYAMGGLMSGNEWSAFVRDIGFLDKVLTKAKLDICFVKVNREEDGNDKRPRGSGMLLQKGEWGLEPQEFIAMLIHAASIKYEKDASLDIPKSFKKLLVDCVIPNAAVSEANEFRKVLFATDMRAMYKKYEVEIGTIFQHYSGRDEKGAAADHKRSINFSELEMMVKDLEVFANKISVLELKKISGSVQLDDEVGEIDEDEFSEILCVLSIYHDPSPYMPIVKRLEFFLTRTVFPGLKEKIKLLKVRMKGK</sequence>
<organism evidence="1 2">
    <name type="scientific">Cymbomonas tetramitiformis</name>
    <dbReference type="NCBI Taxonomy" id="36881"/>
    <lineage>
        <taxon>Eukaryota</taxon>
        <taxon>Viridiplantae</taxon>
        <taxon>Chlorophyta</taxon>
        <taxon>Pyramimonadophyceae</taxon>
        <taxon>Pyramimonadales</taxon>
        <taxon>Pyramimonadaceae</taxon>
        <taxon>Cymbomonas</taxon>
    </lineage>
</organism>
<gene>
    <name evidence="1" type="ORF">CYMTET_7717</name>
</gene>
<reference evidence="1 2" key="1">
    <citation type="journal article" date="2015" name="Genome Biol. Evol.">
        <title>Comparative Genomics of a Bacterivorous Green Alga Reveals Evolutionary Causalities and Consequences of Phago-Mixotrophic Mode of Nutrition.</title>
        <authorList>
            <person name="Burns J.A."/>
            <person name="Paasch A."/>
            <person name="Narechania A."/>
            <person name="Kim E."/>
        </authorList>
    </citation>
    <scope>NUCLEOTIDE SEQUENCE [LARGE SCALE GENOMIC DNA]</scope>
    <source>
        <strain evidence="1 2">PLY_AMNH</strain>
    </source>
</reference>
<evidence type="ECO:0000313" key="1">
    <source>
        <dbReference type="EMBL" id="KAK3284654.1"/>
    </source>
</evidence>
<name>A0AAE0GUM4_9CHLO</name>
<comment type="caution">
    <text evidence="1">The sequence shown here is derived from an EMBL/GenBank/DDBJ whole genome shotgun (WGS) entry which is preliminary data.</text>
</comment>
<proteinExistence type="predicted"/>
<dbReference type="EMBL" id="LGRX02002213">
    <property type="protein sequence ID" value="KAK3284654.1"/>
    <property type="molecule type" value="Genomic_DNA"/>
</dbReference>
<dbReference type="Proteomes" id="UP001190700">
    <property type="component" value="Unassembled WGS sequence"/>
</dbReference>
<keyword evidence="2" id="KW-1185">Reference proteome</keyword>